<dbReference type="AlphaFoldDB" id="I4B3C5"/>
<dbReference type="STRING" id="869212.Turpa_1134"/>
<evidence type="ECO:0008006" key="3">
    <source>
        <dbReference type="Google" id="ProtNLM"/>
    </source>
</evidence>
<dbReference type="Proteomes" id="UP000006048">
    <property type="component" value="Chromosome"/>
</dbReference>
<sequence length="86" mass="10196">MPRVSYFLGISIYMYWRDHAPAHFHAIYNDYAGEVVIETGELLAGKLPPRVLRLVNEWREEHLPELNENWLRAQTEKEFLNIKGLE</sequence>
<organism evidence="1 2">
    <name type="scientific">Turneriella parva (strain ATCC BAA-1111 / DSM 21527 / NCTC 11395 / H)</name>
    <name type="common">Leptospira parva</name>
    <dbReference type="NCBI Taxonomy" id="869212"/>
    <lineage>
        <taxon>Bacteria</taxon>
        <taxon>Pseudomonadati</taxon>
        <taxon>Spirochaetota</taxon>
        <taxon>Spirochaetia</taxon>
        <taxon>Leptospirales</taxon>
        <taxon>Leptospiraceae</taxon>
        <taxon>Turneriella</taxon>
    </lineage>
</organism>
<dbReference type="InterPro" id="IPR025427">
    <property type="entry name" value="DUF4160"/>
</dbReference>
<accession>I4B3C5</accession>
<dbReference type="OrthoDB" id="122670at2"/>
<protein>
    <recommendedName>
        <fullName evidence="3">Transcriptional regulator</fullName>
    </recommendedName>
</protein>
<gene>
    <name evidence="1" type="ordered locus">Turpa_1134</name>
</gene>
<proteinExistence type="predicted"/>
<dbReference type="EMBL" id="CP002959">
    <property type="protein sequence ID" value="AFM11782.1"/>
    <property type="molecule type" value="Genomic_DNA"/>
</dbReference>
<dbReference type="KEGG" id="tpx:Turpa_1134"/>
<evidence type="ECO:0000313" key="1">
    <source>
        <dbReference type="EMBL" id="AFM11782.1"/>
    </source>
</evidence>
<dbReference type="HOGENOM" id="CLU_162083_0_0_12"/>
<dbReference type="Pfam" id="PF13711">
    <property type="entry name" value="DUF4160"/>
    <property type="match status" value="1"/>
</dbReference>
<name>I4B3C5_TURPD</name>
<evidence type="ECO:0000313" key="2">
    <source>
        <dbReference type="Proteomes" id="UP000006048"/>
    </source>
</evidence>
<keyword evidence="2" id="KW-1185">Reference proteome</keyword>
<reference evidence="1 2" key="1">
    <citation type="submission" date="2012-06" db="EMBL/GenBank/DDBJ databases">
        <title>The complete chromosome of genome of Turneriella parva DSM 21527.</title>
        <authorList>
            <consortium name="US DOE Joint Genome Institute (JGI-PGF)"/>
            <person name="Lucas S."/>
            <person name="Han J."/>
            <person name="Lapidus A."/>
            <person name="Bruce D."/>
            <person name="Goodwin L."/>
            <person name="Pitluck S."/>
            <person name="Peters L."/>
            <person name="Kyrpides N."/>
            <person name="Mavromatis K."/>
            <person name="Ivanova N."/>
            <person name="Mikhailova N."/>
            <person name="Chertkov O."/>
            <person name="Detter J.C."/>
            <person name="Tapia R."/>
            <person name="Han C."/>
            <person name="Land M."/>
            <person name="Hauser L."/>
            <person name="Markowitz V."/>
            <person name="Cheng J.-F."/>
            <person name="Hugenholtz P."/>
            <person name="Woyke T."/>
            <person name="Wu D."/>
            <person name="Gronow S."/>
            <person name="Wellnitz S."/>
            <person name="Brambilla E."/>
            <person name="Klenk H.-P."/>
            <person name="Eisen J.A."/>
        </authorList>
    </citation>
    <scope>NUCLEOTIDE SEQUENCE [LARGE SCALE GENOMIC DNA]</scope>
    <source>
        <strain evidence="2">ATCC BAA-1111 / DSM 21527 / NCTC 11395 / H</strain>
    </source>
</reference>